<dbReference type="PROSITE" id="PS50088">
    <property type="entry name" value="ANK_REPEAT"/>
    <property type="match status" value="6"/>
</dbReference>
<reference evidence="6 7" key="1">
    <citation type="submission" date="2019-11" db="EMBL/GenBank/DDBJ databases">
        <title>Pedobacter sp. HMF7056 Genome sequencing and assembly.</title>
        <authorList>
            <person name="Kang H."/>
            <person name="Kim H."/>
            <person name="Joh K."/>
        </authorList>
    </citation>
    <scope>NUCLEOTIDE SEQUENCE [LARGE SCALE GENOMIC DNA]</scope>
    <source>
        <strain evidence="6 7">HMF7056</strain>
    </source>
</reference>
<evidence type="ECO:0000256" key="3">
    <source>
        <dbReference type="PROSITE-ProRule" id="PRU00023"/>
    </source>
</evidence>
<sequence length="530" mass="55405">MKKLIFAVLALISLQAGAQQNRLLESAFWQSSPDVAAVKAEIDKGSSPSQPNGSSFDPVTLAINASAPNASIIYLLGQPGNPVDKLTHDGRNYLHWATSRGNVEIVEYLLNKGAKIDAQDSRGTTPLFFGAGSQQNTKVYEAYIAHGVDLKKQLNSTGANLLLASIAADKDFALTNYFISKGMSLNSVDAEGNNAFGYAARSGNIELLKKLLEKGVKPNPNAILMAAQGGRLTANAIELFQYLESLGIKANVVSKTGENALHGLVRRPGQAELIKYFLSKGADVNKADEDGNTVFMNAAASNRDTATLALLLPAVKNINQANQLGLTALTMAVRGNSSEVVNFLVNKGAKVNVLDKKGNNLAYYVLEAPMSVMGGGGPRGGGAGAQGGPGAGGREGQGGGPGAGQGGGSAVAASGIEFDNKLNILKQQGLNVTAPQADGNTLIHLAAAKNSLPLLKRLESLGIDVNAKNREGLTALHKAALVSKDDVILKYLLSIGAKKDAVTNFKETAFDLASENEVLTKNNVSVNFLK</sequence>
<keyword evidence="1" id="KW-0677">Repeat</keyword>
<dbReference type="PANTHER" id="PTHR24193">
    <property type="entry name" value="ANKYRIN REPEAT PROTEIN"/>
    <property type="match status" value="1"/>
</dbReference>
<keyword evidence="2 3" id="KW-0040">ANK repeat</keyword>
<evidence type="ECO:0000256" key="5">
    <source>
        <dbReference type="SAM" id="SignalP"/>
    </source>
</evidence>
<feature type="repeat" description="ANK" evidence="3">
    <location>
        <begin position="89"/>
        <end position="121"/>
    </location>
</feature>
<dbReference type="InterPro" id="IPR050663">
    <property type="entry name" value="Ankyrin-SOCS_Box"/>
</dbReference>
<dbReference type="SMART" id="SM00248">
    <property type="entry name" value="ANK"/>
    <property type="match status" value="8"/>
</dbReference>
<dbReference type="Proteomes" id="UP000451233">
    <property type="component" value="Unassembled WGS sequence"/>
</dbReference>
<evidence type="ECO:0000256" key="4">
    <source>
        <dbReference type="SAM" id="MobiDB-lite"/>
    </source>
</evidence>
<comment type="caution">
    <text evidence="6">The sequence shown here is derived from an EMBL/GenBank/DDBJ whole genome shotgun (WGS) entry which is preliminary data.</text>
</comment>
<dbReference type="EMBL" id="WVHS01000001">
    <property type="protein sequence ID" value="MXV14509.1"/>
    <property type="molecule type" value="Genomic_DNA"/>
</dbReference>
<evidence type="ECO:0000256" key="2">
    <source>
        <dbReference type="ARBA" id="ARBA00023043"/>
    </source>
</evidence>
<dbReference type="PANTHER" id="PTHR24193:SF121">
    <property type="entry name" value="ADA2A-CONTAINING COMPLEX COMPONENT 3, ISOFORM D"/>
    <property type="match status" value="1"/>
</dbReference>
<gene>
    <name evidence="6" type="ORF">GS398_04300</name>
</gene>
<feature type="repeat" description="ANK" evidence="3">
    <location>
        <begin position="471"/>
        <end position="504"/>
    </location>
</feature>
<dbReference type="SUPFAM" id="SSF48403">
    <property type="entry name" value="Ankyrin repeat"/>
    <property type="match status" value="2"/>
</dbReference>
<feature type="signal peptide" evidence="5">
    <location>
        <begin position="1"/>
        <end position="18"/>
    </location>
</feature>
<name>A0A7K1XUR1_9SPHI</name>
<feature type="repeat" description="ANK" evidence="3">
    <location>
        <begin position="191"/>
        <end position="219"/>
    </location>
</feature>
<proteinExistence type="predicted"/>
<protein>
    <submittedName>
        <fullName evidence="6">Ankyrin repeat domain-containing protein</fullName>
    </submittedName>
</protein>
<evidence type="ECO:0000256" key="1">
    <source>
        <dbReference type="ARBA" id="ARBA00022737"/>
    </source>
</evidence>
<evidence type="ECO:0000313" key="6">
    <source>
        <dbReference type="EMBL" id="MXV14509.1"/>
    </source>
</evidence>
<keyword evidence="5" id="KW-0732">Signal</keyword>
<dbReference type="Pfam" id="PF13637">
    <property type="entry name" value="Ank_4"/>
    <property type="match status" value="1"/>
</dbReference>
<accession>A0A7K1XUR1</accession>
<dbReference type="InterPro" id="IPR002110">
    <property type="entry name" value="Ankyrin_rpt"/>
</dbReference>
<dbReference type="RefSeq" id="WP_160905476.1">
    <property type="nucleotide sequence ID" value="NZ_WVHS01000001.1"/>
</dbReference>
<feature type="repeat" description="ANK" evidence="3">
    <location>
        <begin position="324"/>
        <end position="356"/>
    </location>
</feature>
<dbReference type="Gene3D" id="1.25.40.20">
    <property type="entry name" value="Ankyrin repeat-containing domain"/>
    <property type="match status" value="3"/>
</dbReference>
<feature type="chain" id="PRO_5029735120" evidence="5">
    <location>
        <begin position="19"/>
        <end position="530"/>
    </location>
</feature>
<dbReference type="AlphaFoldDB" id="A0A7K1XUR1"/>
<feature type="repeat" description="ANK" evidence="3">
    <location>
        <begin position="256"/>
        <end position="289"/>
    </location>
</feature>
<dbReference type="GO" id="GO:0000976">
    <property type="term" value="F:transcription cis-regulatory region binding"/>
    <property type="evidence" value="ECO:0007669"/>
    <property type="project" value="TreeGrafter"/>
</dbReference>
<feature type="repeat" description="ANK" evidence="3">
    <location>
        <begin position="438"/>
        <end position="470"/>
    </location>
</feature>
<organism evidence="6 7">
    <name type="scientific">Hufsiella ginkgonis</name>
    <dbReference type="NCBI Taxonomy" id="2695274"/>
    <lineage>
        <taxon>Bacteria</taxon>
        <taxon>Pseudomonadati</taxon>
        <taxon>Bacteroidota</taxon>
        <taxon>Sphingobacteriia</taxon>
        <taxon>Sphingobacteriales</taxon>
        <taxon>Sphingobacteriaceae</taxon>
        <taxon>Hufsiella</taxon>
    </lineage>
</organism>
<dbReference type="InterPro" id="IPR036770">
    <property type="entry name" value="Ankyrin_rpt-contain_sf"/>
</dbReference>
<dbReference type="GO" id="GO:0045944">
    <property type="term" value="P:positive regulation of transcription by RNA polymerase II"/>
    <property type="evidence" value="ECO:0007669"/>
    <property type="project" value="TreeGrafter"/>
</dbReference>
<keyword evidence="7" id="KW-1185">Reference proteome</keyword>
<feature type="region of interest" description="Disordered" evidence="4">
    <location>
        <begin position="377"/>
        <end position="408"/>
    </location>
</feature>
<evidence type="ECO:0000313" key="7">
    <source>
        <dbReference type="Proteomes" id="UP000451233"/>
    </source>
</evidence>
<dbReference type="Pfam" id="PF12796">
    <property type="entry name" value="Ank_2"/>
    <property type="match status" value="3"/>
</dbReference>
<dbReference type="PROSITE" id="PS50297">
    <property type="entry name" value="ANK_REP_REGION"/>
    <property type="match status" value="5"/>
</dbReference>